<gene>
    <name evidence="1" type="ordered locus">Msil_0980</name>
</gene>
<dbReference type="SUPFAM" id="SSF55811">
    <property type="entry name" value="Nudix"/>
    <property type="match status" value="1"/>
</dbReference>
<dbReference type="AlphaFoldDB" id="B8EK02"/>
<evidence type="ECO:0000313" key="1">
    <source>
        <dbReference type="EMBL" id="ACK49949.1"/>
    </source>
</evidence>
<dbReference type="Gene3D" id="3.90.79.10">
    <property type="entry name" value="Nucleoside Triphosphate Pyrophosphohydrolase"/>
    <property type="match status" value="1"/>
</dbReference>
<name>B8EK02_METSB</name>
<dbReference type="STRING" id="395965.Msil_0980"/>
<dbReference type="RefSeq" id="WP_012590019.1">
    <property type="nucleotide sequence ID" value="NC_011666.1"/>
</dbReference>
<dbReference type="Proteomes" id="UP000002257">
    <property type="component" value="Chromosome"/>
</dbReference>
<evidence type="ECO:0000313" key="2">
    <source>
        <dbReference type="Proteomes" id="UP000002257"/>
    </source>
</evidence>
<dbReference type="InterPro" id="IPR015797">
    <property type="entry name" value="NUDIX_hydrolase-like_dom_sf"/>
</dbReference>
<keyword evidence="2" id="KW-1185">Reference proteome</keyword>
<dbReference type="eggNOG" id="COG0494">
    <property type="taxonomic scope" value="Bacteria"/>
</dbReference>
<sequence>MSAYEPPHIEDVDELIIKIEEKGWAFASDQAAEIDLHWQKLREANPHLFNGRVFLNFERALETRNDRRILSGVAAAVDFKAFLAWRDFGFPDVETRNCFAMAALVSADGAFMLGRMSESTANAGKIYFPAGTPDLSDVVGDRLDLEGSVARELLEETGIAADEVAFDAGWRVVFEGPRIACMKTTRSQLTASQIEAQFRAFAKHQKSPEFSALHPVFSEADLVADRMPDFTLRYLRDELAKA</sequence>
<keyword evidence="1" id="KW-0378">Hydrolase</keyword>
<dbReference type="EMBL" id="CP001280">
    <property type="protein sequence ID" value="ACK49949.1"/>
    <property type="molecule type" value="Genomic_DNA"/>
</dbReference>
<protein>
    <submittedName>
        <fullName evidence="1">NUDIX hydrolase</fullName>
    </submittedName>
</protein>
<organism evidence="1 2">
    <name type="scientific">Methylocella silvestris (strain DSM 15510 / CIP 108128 / LMG 27833 / NCIMB 13906 / BL2)</name>
    <dbReference type="NCBI Taxonomy" id="395965"/>
    <lineage>
        <taxon>Bacteria</taxon>
        <taxon>Pseudomonadati</taxon>
        <taxon>Pseudomonadota</taxon>
        <taxon>Alphaproteobacteria</taxon>
        <taxon>Hyphomicrobiales</taxon>
        <taxon>Beijerinckiaceae</taxon>
        <taxon>Methylocella</taxon>
    </lineage>
</organism>
<accession>B8EK02</accession>
<dbReference type="GO" id="GO:0016787">
    <property type="term" value="F:hydrolase activity"/>
    <property type="evidence" value="ECO:0007669"/>
    <property type="project" value="UniProtKB-KW"/>
</dbReference>
<reference evidence="1 2" key="1">
    <citation type="journal article" date="2010" name="J. Bacteriol.">
        <title>Complete genome sequence of the aerobic facultative methanotroph Methylocella silvestris BL2.</title>
        <authorList>
            <person name="Chen Y."/>
            <person name="Crombie A."/>
            <person name="Rahman M.T."/>
            <person name="Dedysh S.N."/>
            <person name="Liesack W."/>
            <person name="Stott M.B."/>
            <person name="Alam M."/>
            <person name="Theisen A.R."/>
            <person name="Murrell J.C."/>
            <person name="Dunfield P.F."/>
        </authorList>
    </citation>
    <scope>NUCLEOTIDE SEQUENCE [LARGE SCALE GENOMIC DNA]</scope>
    <source>
        <strain evidence="2">DSM 15510 / CIP 108128 / LMG 27833 / NCIMB 13906 / BL2</strain>
    </source>
</reference>
<proteinExistence type="predicted"/>
<dbReference type="KEGG" id="msl:Msil_0980"/>
<dbReference type="HOGENOM" id="CLU_097891_0_0_5"/>